<dbReference type="InterPro" id="IPR001173">
    <property type="entry name" value="Glyco_trans_2-like"/>
</dbReference>
<dbReference type="CDD" id="cd04186">
    <property type="entry name" value="GT_2_like_c"/>
    <property type="match status" value="1"/>
</dbReference>
<dbReference type="PANTHER" id="PTHR43179">
    <property type="entry name" value="RHAMNOSYLTRANSFERASE WBBL"/>
    <property type="match status" value="1"/>
</dbReference>
<keyword evidence="1" id="KW-0812">Transmembrane</keyword>
<name>A0ABS6XVS7_9FLAO</name>
<dbReference type="Pfam" id="PF00535">
    <property type="entry name" value="Glycos_transf_2"/>
    <property type="match status" value="1"/>
</dbReference>
<gene>
    <name evidence="3" type="ORF">KZH69_09820</name>
</gene>
<feature type="transmembrane region" description="Helical" evidence="1">
    <location>
        <begin position="264"/>
        <end position="288"/>
    </location>
</feature>
<proteinExistence type="predicted"/>
<dbReference type="RefSeq" id="WP_219317267.1">
    <property type="nucleotide sequence ID" value="NZ_JAHWYN010000007.1"/>
</dbReference>
<keyword evidence="4" id="KW-1185">Reference proteome</keyword>
<evidence type="ECO:0000256" key="1">
    <source>
        <dbReference type="SAM" id="Phobius"/>
    </source>
</evidence>
<evidence type="ECO:0000313" key="4">
    <source>
        <dbReference type="Proteomes" id="UP000812031"/>
    </source>
</evidence>
<protein>
    <submittedName>
        <fullName evidence="3">Glycosyltransferase family 2 protein</fullName>
    </submittedName>
</protein>
<dbReference type="PANTHER" id="PTHR43179:SF7">
    <property type="entry name" value="RHAMNOSYLTRANSFERASE WBBL"/>
    <property type="match status" value="1"/>
</dbReference>
<keyword evidence="1" id="KW-1133">Transmembrane helix</keyword>
<keyword evidence="1" id="KW-0472">Membrane</keyword>
<evidence type="ECO:0000313" key="3">
    <source>
        <dbReference type="EMBL" id="MBW4360780.1"/>
    </source>
</evidence>
<sequence length="323" mass="37911">MDISIIIVNHRSWKPLEVCLDSISEITSPKLKFEVIIVDNFSNDGLFDHFVNKYSNFIFIKNNSNTGFSNGCNIGAKNAKGSYLFFLNTDTTISLNALSILYETYKKYPEIGILSCLQIDKKNHYFNQKKIFPSFTQVLGITRFFYRKLNKKRLQKKFNTHDNLFYPDWVTGSVIFISKDWFQKVNEWDDDYWLYFEDVAICKKIAQNKGKIAVTRDVTIFHEHGGASRIDFETECISKTEVIISNHVYINNHFNSFNKNISHFLLIIGILSEKIILSFLSLFLFLNLKLKTNKYILRNLCLYYYNATKKQTWLSPRSVNYQK</sequence>
<reference evidence="3 4" key="1">
    <citation type="submission" date="2021-07" db="EMBL/GenBank/DDBJ databases">
        <title>Flavobacterium sp. nov. isolated from sediment on the Taihu Lake.</title>
        <authorList>
            <person name="Qu J.-H."/>
        </authorList>
    </citation>
    <scope>NUCLEOTIDE SEQUENCE [LARGE SCALE GENOMIC DNA]</scope>
    <source>
        <strain evidence="3 4">NAS39</strain>
    </source>
</reference>
<dbReference type="Proteomes" id="UP000812031">
    <property type="component" value="Unassembled WGS sequence"/>
</dbReference>
<organism evidence="3 4">
    <name type="scientific">Flavobacterium taihuense</name>
    <dbReference type="NCBI Taxonomy" id="2857508"/>
    <lineage>
        <taxon>Bacteria</taxon>
        <taxon>Pseudomonadati</taxon>
        <taxon>Bacteroidota</taxon>
        <taxon>Flavobacteriia</taxon>
        <taxon>Flavobacteriales</taxon>
        <taxon>Flavobacteriaceae</taxon>
        <taxon>Flavobacterium</taxon>
    </lineage>
</organism>
<evidence type="ECO:0000259" key="2">
    <source>
        <dbReference type="Pfam" id="PF00535"/>
    </source>
</evidence>
<dbReference type="EMBL" id="JAHWYN010000007">
    <property type="protein sequence ID" value="MBW4360780.1"/>
    <property type="molecule type" value="Genomic_DNA"/>
</dbReference>
<feature type="domain" description="Glycosyltransferase 2-like" evidence="2">
    <location>
        <begin position="4"/>
        <end position="158"/>
    </location>
</feature>
<accession>A0ABS6XVS7</accession>
<comment type="caution">
    <text evidence="3">The sequence shown here is derived from an EMBL/GenBank/DDBJ whole genome shotgun (WGS) entry which is preliminary data.</text>
</comment>